<evidence type="ECO:0000259" key="3">
    <source>
        <dbReference type="Pfam" id="PF20432"/>
    </source>
</evidence>
<gene>
    <name evidence="4" type="ORF">DY262_20935</name>
</gene>
<dbReference type="Proteomes" id="UP000261931">
    <property type="component" value="Unassembled WGS sequence"/>
</dbReference>
<feature type="domain" description="Antitoxin Xre/MbcA/ParS-like toxin-binding" evidence="2">
    <location>
        <begin position="78"/>
        <end position="126"/>
    </location>
</feature>
<evidence type="ECO:0000259" key="2">
    <source>
        <dbReference type="Pfam" id="PF09722"/>
    </source>
</evidence>
<feature type="domain" description="Antitoxin Xre-like helix-turn-helix" evidence="3">
    <location>
        <begin position="14"/>
        <end position="74"/>
    </location>
</feature>
<dbReference type="AlphaFoldDB" id="A0A372EDQ6"/>
<feature type="compositionally biased region" description="Low complexity" evidence="1">
    <location>
        <begin position="1"/>
        <end position="18"/>
    </location>
</feature>
<dbReference type="GO" id="GO:0003677">
    <property type="term" value="F:DNA binding"/>
    <property type="evidence" value="ECO:0007669"/>
    <property type="project" value="InterPro"/>
</dbReference>
<dbReference type="InterPro" id="IPR046847">
    <property type="entry name" value="Xre-like_HTH"/>
</dbReference>
<protein>
    <submittedName>
        <fullName evidence="4">DUF2384 domain-containing protein</fullName>
    </submittedName>
</protein>
<evidence type="ECO:0000313" key="5">
    <source>
        <dbReference type="Proteomes" id="UP000261931"/>
    </source>
</evidence>
<organism evidence="4 5">
    <name type="scientific">Hydrogenophaga borbori</name>
    <dbReference type="NCBI Taxonomy" id="2294117"/>
    <lineage>
        <taxon>Bacteria</taxon>
        <taxon>Pseudomonadati</taxon>
        <taxon>Pseudomonadota</taxon>
        <taxon>Betaproteobacteria</taxon>
        <taxon>Burkholderiales</taxon>
        <taxon>Comamonadaceae</taxon>
        <taxon>Hydrogenophaga</taxon>
    </lineage>
</organism>
<dbReference type="RefSeq" id="WP_116960992.1">
    <property type="nucleotide sequence ID" value="NZ_QVLS01000019.1"/>
</dbReference>
<dbReference type="Pfam" id="PF20432">
    <property type="entry name" value="Xre-like-HTH"/>
    <property type="match status" value="1"/>
</dbReference>
<dbReference type="Pfam" id="PF09722">
    <property type="entry name" value="Xre_MbcA_ParS_C"/>
    <property type="match status" value="1"/>
</dbReference>
<evidence type="ECO:0000313" key="4">
    <source>
        <dbReference type="EMBL" id="RFP75555.1"/>
    </source>
</evidence>
<evidence type="ECO:0000256" key="1">
    <source>
        <dbReference type="SAM" id="MobiDB-lite"/>
    </source>
</evidence>
<comment type="caution">
    <text evidence="4">The sequence shown here is derived from an EMBL/GenBank/DDBJ whole genome shotgun (WGS) entry which is preliminary data.</text>
</comment>
<proteinExistence type="predicted"/>
<keyword evidence="5" id="KW-1185">Reference proteome</keyword>
<name>A0A372EDQ6_9BURK</name>
<dbReference type="InterPro" id="IPR024467">
    <property type="entry name" value="Xre/MbcA/ParS-like_toxin-bd"/>
</dbReference>
<feature type="region of interest" description="Disordered" evidence="1">
    <location>
        <begin position="1"/>
        <end position="20"/>
    </location>
</feature>
<dbReference type="EMBL" id="QVLS01000019">
    <property type="protein sequence ID" value="RFP75555.1"/>
    <property type="molecule type" value="Genomic_DNA"/>
</dbReference>
<reference evidence="4 5" key="1">
    <citation type="submission" date="2018-08" db="EMBL/GenBank/DDBJ databases">
        <title>Hydrogenophaga sp. LA-38 isolated from sludge.</title>
        <authorList>
            <person name="Im W.-T."/>
        </authorList>
    </citation>
    <scope>NUCLEOTIDE SEQUENCE [LARGE SCALE GENOMIC DNA]</scope>
    <source>
        <strain evidence="4 5">LA-38</strain>
    </source>
</reference>
<sequence length="129" mass="13784">MKRLTQQAQPKPQPQADQVLAKATVRASQLLGLSGADLGRTLGLSEPSVSRLVRGDKTLNPQSKEGELALLLVRVYRSLDALVGTDDAKRRAWMGTPNDALAGVPLKLVQKAEGLVATLNYLDGMRAPA</sequence>
<accession>A0A372EDQ6</accession>